<protein>
    <submittedName>
        <fullName evidence="3">Uncharacterized protein</fullName>
    </submittedName>
</protein>
<name>A0A1S1V3Y2_9FIRM</name>
<evidence type="ECO:0000313" key="4">
    <source>
        <dbReference type="Proteomes" id="UP000180254"/>
    </source>
</evidence>
<feature type="transmembrane region" description="Helical" evidence="2">
    <location>
        <begin position="308"/>
        <end position="327"/>
    </location>
</feature>
<keyword evidence="2" id="KW-1133">Transmembrane helix</keyword>
<keyword evidence="2" id="KW-0472">Membrane</keyword>
<dbReference type="OrthoDB" id="3035659at2"/>
<reference evidence="3 4" key="1">
    <citation type="submission" date="2016-09" db="EMBL/GenBank/DDBJ databases">
        <title>Genome sequence of Eubacterium angustum.</title>
        <authorList>
            <person name="Poehlein A."/>
            <person name="Daniel R."/>
        </authorList>
    </citation>
    <scope>NUCLEOTIDE SEQUENCE [LARGE SCALE GENOMIC DNA]</scope>
    <source>
        <strain evidence="3 4">DSM 1989</strain>
    </source>
</reference>
<dbReference type="AlphaFoldDB" id="A0A1S1V3Y2"/>
<keyword evidence="2" id="KW-0812">Transmembrane</keyword>
<feature type="transmembrane region" description="Helical" evidence="2">
    <location>
        <begin position="212"/>
        <end position="233"/>
    </location>
</feature>
<keyword evidence="1" id="KW-0175">Coiled coil</keyword>
<dbReference type="EMBL" id="MKIE01000014">
    <property type="protein sequence ID" value="OHW61363.1"/>
    <property type="molecule type" value="Genomic_DNA"/>
</dbReference>
<evidence type="ECO:0000256" key="1">
    <source>
        <dbReference type="SAM" id="Coils"/>
    </source>
</evidence>
<feature type="coiled-coil region" evidence="1">
    <location>
        <begin position="103"/>
        <end position="210"/>
    </location>
</feature>
<evidence type="ECO:0000256" key="2">
    <source>
        <dbReference type="SAM" id="Phobius"/>
    </source>
</evidence>
<organism evidence="3 4">
    <name type="scientific">Andreesenia angusta</name>
    <dbReference type="NCBI Taxonomy" id="39480"/>
    <lineage>
        <taxon>Bacteria</taxon>
        <taxon>Bacillati</taxon>
        <taxon>Bacillota</taxon>
        <taxon>Tissierellia</taxon>
        <taxon>Tissierellales</taxon>
        <taxon>Gottschalkiaceae</taxon>
        <taxon>Andreesenia</taxon>
    </lineage>
</organism>
<dbReference type="Proteomes" id="UP000180254">
    <property type="component" value="Unassembled WGS sequence"/>
</dbReference>
<feature type="transmembrane region" description="Helical" evidence="2">
    <location>
        <begin position="245"/>
        <end position="270"/>
    </location>
</feature>
<gene>
    <name evidence="3" type="ORF">EUAN_22130</name>
</gene>
<keyword evidence="4" id="KW-1185">Reference proteome</keyword>
<accession>A0A1S1V3Y2</accession>
<comment type="caution">
    <text evidence="3">The sequence shown here is derived from an EMBL/GenBank/DDBJ whole genome shotgun (WGS) entry which is preliminary data.</text>
</comment>
<proteinExistence type="predicted"/>
<dbReference type="RefSeq" id="WP_071064448.1">
    <property type="nucleotide sequence ID" value="NZ_MKIE01000014.1"/>
</dbReference>
<evidence type="ECO:0000313" key="3">
    <source>
        <dbReference type="EMBL" id="OHW61363.1"/>
    </source>
</evidence>
<sequence>MEDTRKPLKNSGIKDVLESILNDSKMYDEKNILLKLEKFYNYKQKHYYHEIAEFIFNNSEYLSEENSVDSVINKIGKIVSEDTYFDNKSLELFKKIEKLYDHLRLERVRLNKVKEENDILKRAIGESFSLVTRNLEEGLELDKKIEEIKNDIERFNRDLNENEKRLDDFENIKTDFKNIEVNMGIFKENLNKNELKLKDSENRLNEFNTQSITVLSIFAGIVMAFFGGMSFLSEVFKSIDSVSKYRLIFMTFMVGFVMFNTIFLLLVLIAKIIGKDIRSLSVCKDENCICDERCGQVKRFIRKHPISFYPNAIMVTIIVMTSLFWIIEKIDVLVIRDLGGALNTIQNYIL</sequence>